<proteinExistence type="predicted"/>
<name>A0ABN7SHU8_OIKDI</name>
<dbReference type="EMBL" id="OU015569">
    <property type="protein sequence ID" value="CAG5098543.1"/>
    <property type="molecule type" value="Genomic_DNA"/>
</dbReference>
<protein>
    <submittedName>
        <fullName evidence="1">Oidioi.mRNA.OKI2018_I69.XSR.g15762.t1.cds</fullName>
    </submittedName>
</protein>
<reference evidence="1 2" key="1">
    <citation type="submission" date="2021-04" db="EMBL/GenBank/DDBJ databases">
        <authorList>
            <person name="Bliznina A."/>
        </authorList>
    </citation>
    <scope>NUCLEOTIDE SEQUENCE [LARGE SCALE GENOMIC DNA]</scope>
</reference>
<evidence type="ECO:0000313" key="1">
    <source>
        <dbReference type="EMBL" id="CAG5098543.1"/>
    </source>
</evidence>
<sequence>MSRASKQDGGSMISTGQKYWDFFECKTNNYRSMERAIDSAGKGSTSQSAAQNNFWKMFAASLLETAQTMLLSDRSRNEPIRAKRETLPAHISPDIPIVLFILSLHSSG</sequence>
<organism evidence="1 2">
    <name type="scientific">Oikopleura dioica</name>
    <name type="common">Tunicate</name>
    <dbReference type="NCBI Taxonomy" id="34765"/>
    <lineage>
        <taxon>Eukaryota</taxon>
        <taxon>Metazoa</taxon>
        <taxon>Chordata</taxon>
        <taxon>Tunicata</taxon>
        <taxon>Appendicularia</taxon>
        <taxon>Copelata</taxon>
        <taxon>Oikopleuridae</taxon>
        <taxon>Oikopleura</taxon>
    </lineage>
</organism>
<keyword evidence="2" id="KW-1185">Reference proteome</keyword>
<accession>A0ABN7SHU8</accession>
<dbReference type="Proteomes" id="UP001158576">
    <property type="component" value="Chromosome XSR"/>
</dbReference>
<evidence type="ECO:0000313" key="2">
    <source>
        <dbReference type="Proteomes" id="UP001158576"/>
    </source>
</evidence>
<gene>
    <name evidence="1" type="ORF">OKIOD_LOCUS7320</name>
</gene>